<dbReference type="Pfam" id="PF07298">
    <property type="entry name" value="NnrU"/>
    <property type="match status" value="1"/>
</dbReference>
<name>A0A1Q8YIX6_9BURK</name>
<dbReference type="EMBL" id="MSYM01000007">
    <property type="protein sequence ID" value="OLP07962.1"/>
    <property type="molecule type" value="Genomic_DNA"/>
</dbReference>
<proteinExistence type="predicted"/>
<dbReference type="AlphaFoldDB" id="A0A1Q8YIX6"/>
<protein>
    <submittedName>
        <fullName evidence="7">NnrU family protein</fullName>
    </submittedName>
</protein>
<evidence type="ECO:0000256" key="5">
    <source>
        <dbReference type="SAM" id="Phobius"/>
    </source>
</evidence>
<comment type="caution">
    <text evidence="7">The sequence shown here is derived from an EMBL/GenBank/DDBJ whole genome shotgun (WGS) entry which is preliminary data.</text>
</comment>
<feature type="transmembrane region" description="Helical" evidence="5">
    <location>
        <begin position="73"/>
        <end position="95"/>
    </location>
</feature>
<dbReference type="Proteomes" id="UP000185911">
    <property type="component" value="Unassembled WGS sequence"/>
</dbReference>
<feature type="transmembrane region" description="Helical" evidence="5">
    <location>
        <begin position="42"/>
        <end position="61"/>
    </location>
</feature>
<dbReference type="GO" id="GO:0016020">
    <property type="term" value="C:membrane"/>
    <property type="evidence" value="ECO:0007669"/>
    <property type="project" value="UniProtKB-SubCell"/>
</dbReference>
<reference evidence="7 8" key="1">
    <citation type="submission" date="2017-01" db="EMBL/GenBank/DDBJ databases">
        <title>Genome sequence of Rhodoferax antarcticus ANT.BR, a psychrophilic purple nonsulfur bacterium from an Antarctic microbial mat.</title>
        <authorList>
            <person name="Baker J."/>
            <person name="Riester C."/>
            <person name="Skinner B."/>
            <person name="Newell A."/>
            <person name="Swingley W."/>
            <person name="Madigan M."/>
            <person name="Jung D."/>
            <person name="Asao M."/>
            <person name="Chen M."/>
            <person name="Loughlin P."/>
            <person name="Pan H."/>
            <person name="Lin S."/>
            <person name="Li N."/>
            <person name="Shaw J."/>
            <person name="Prado M."/>
            <person name="Sherman C."/>
            <person name="Li X."/>
            <person name="Tang J."/>
            <person name="Blankenship R."/>
            <person name="Zhao T."/>
            <person name="Touchman J."/>
            <person name="Sattley M."/>
        </authorList>
    </citation>
    <scope>NUCLEOTIDE SEQUENCE [LARGE SCALE GENOMIC DNA]</scope>
    <source>
        <strain evidence="7 8">ANT.BR</strain>
    </source>
</reference>
<sequence>MAMMIFLAGLLLFLGVHSVRIVADDWRDTQRRKLGVNTWRGIYSVLSLIGLVLLVWGWGMVREAPTWVWIPPLGMRHAASLLNLLAFILLVAAYVPGNAIRARVHHPMVAGVKLWAIAHLMANGNLAHIILFGSFLAWAVVDFIAARKRDRQTASVPVTTSAQATVITVVVGVVSWVVFAFWLHGWLFGVKPFG</sequence>
<gene>
    <name evidence="7" type="primary">nnrU</name>
    <name evidence="7" type="ORF">BLL52_1060</name>
</gene>
<keyword evidence="8" id="KW-1185">Reference proteome</keyword>
<dbReference type="RefSeq" id="WP_320060574.1">
    <property type="nucleotide sequence ID" value="NZ_MSYM01000007.1"/>
</dbReference>
<keyword evidence="4 5" id="KW-0472">Membrane</keyword>
<evidence type="ECO:0000313" key="8">
    <source>
        <dbReference type="Proteomes" id="UP000185911"/>
    </source>
</evidence>
<comment type="subcellular location">
    <subcellularLocation>
        <location evidence="1">Membrane</location>
        <topology evidence="1">Multi-pass membrane protein</topology>
    </subcellularLocation>
</comment>
<evidence type="ECO:0000313" key="7">
    <source>
        <dbReference type="EMBL" id="OLP07962.1"/>
    </source>
</evidence>
<evidence type="ECO:0000256" key="3">
    <source>
        <dbReference type="ARBA" id="ARBA00022989"/>
    </source>
</evidence>
<evidence type="ECO:0000259" key="6">
    <source>
        <dbReference type="Pfam" id="PF07298"/>
    </source>
</evidence>
<evidence type="ECO:0000256" key="4">
    <source>
        <dbReference type="ARBA" id="ARBA00023136"/>
    </source>
</evidence>
<feature type="domain" description="NnrU" evidence="6">
    <location>
        <begin position="5"/>
        <end position="192"/>
    </location>
</feature>
<evidence type="ECO:0000256" key="2">
    <source>
        <dbReference type="ARBA" id="ARBA00022692"/>
    </source>
</evidence>
<dbReference type="InterPro" id="IPR009915">
    <property type="entry name" value="NnrU_dom"/>
</dbReference>
<organism evidence="7 8">
    <name type="scientific">Rhodoferax antarcticus ANT.BR</name>
    <dbReference type="NCBI Taxonomy" id="1111071"/>
    <lineage>
        <taxon>Bacteria</taxon>
        <taxon>Pseudomonadati</taxon>
        <taxon>Pseudomonadota</taxon>
        <taxon>Betaproteobacteria</taxon>
        <taxon>Burkholderiales</taxon>
        <taxon>Comamonadaceae</taxon>
        <taxon>Rhodoferax</taxon>
    </lineage>
</organism>
<feature type="transmembrane region" description="Helical" evidence="5">
    <location>
        <begin position="162"/>
        <end position="183"/>
    </location>
</feature>
<feature type="transmembrane region" description="Helical" evidence="5">
    <location>
        <begin position="115"/>
        <end position="141"/>
    </location>
</feature>
<keyword evidence="2 5" id="KW-0812">Transmembrane</keyword>
<evidence type="ECO:0000256" key="1">
    <source>
        <dbReference type="ARBA" id="ARBA00004141"/>
    </source>
</evidence>
<keyword evidence="3 5" id="KW-1133">Transmembrane helix</keyword>
<accession>A0A1Q8YIX6</accession>